<name>X0X3R2_9ZZZZ</name>
<dbReference type="EMBL" id="BARS01045906">
    <property type="protein sequence ID" value="GAG37864.1"/>
    <property type="molecule type" value="Genomic_DNA"/>
</dbReference>
<evidence type="ECO:0000313" key="1">
    <source>
        <dbReference type="EMBL" id="GAG37864.1"/>
    </source>
</evidence>
<accession>X0X3R2</accession>
<sequence length="79" mass="8727">MEHVFIQTANVNRCTDVCLELENPASLVGPSLAMITGRTGRGKSKFAKHFAINSGAVYVTPMNVRTPTMLLREICFELE</sequence>
<gene>
    <name evidence="1" type="ORF">S01H1_69173</name>
</gene>
<protein>
    <submittedName>
        <fullName evidence="1">Uncharacterized protein</fullName>
    </submittedName>
</protein>
<comment type="caution">
    <text evidence="1">The sequence shown here is derived from an EMBL/GenBank/DDBJ whole genome shotgun (WGS) entry which is preliminary data.</text>
</comment>
<reference evidence="1" key="1">
    <citation type="journal article" date="2014" name="Front. Microbiol.">
        <title>High frequency of phylogenetically diverse reductive dehalogenase-homologous genes in deep subseafloor sedimentary metagenomes.</title>
        <authorList>
            <person name="Kawai M."/>
            <person name="Futagami T."/>
            <person name="Toyoda A."/>
            <person name="Takaki Y."/>
            <person name="Nishi S."/>
            <person name="Hori S."/>
            <person name="Arai W."/>
            <person name="Tsubouchi T."/>
            <person name="Morono Y."/>
            <person name="Uchiyama I."/>
            <person name="Ito T."/>
            <person name="Fujiyama A."/>
            <person name="Inagaki F."/>
            <person name="Takami H."/>
        </authorList>
    </citation>
    <scope>NUCLEOTIDE SEQUENCE</scope>
    <source>
        <strain evidence="1">Expedition CK06-06</strain>
    </source>
</reference>
<proteinExistence type="predicted"/>
<feature type="non-terminal residue" evidence="1">
    <location>
        <position position="79"/>
    </location>
</feature>
<organism evidence="1">
    <name type="scientific">marine sediment metagenome</name>
    <dbReference type="NCBI Taxonomy" id="412755"/>
    <lineage>
        <taxon>unclassified sequences</taxon>
        <taxon>metagenomes</taxon>
        <taxon>ecological metagenomes</taxon>
    </lineage>
</organism>
<dbReference type="AlphaFoldDB" id="X0X3R2"/>